<protein>
    <submittedName>
        <fullName evidence="1">Uncharacterized protein</fullName>
    </submittedName>
</protein>
<accession>A0A8H6VKV0</accession>
<gene>
    <name evidence="1" type="ORF">HII31_03337</name>
</gene>
<dbReference type="Proteomes" id="UP000660729">
    <property type="component" value="Unassembled WGS sequence"/>
</dbReference>
<dbReference type="EMBL" id="JABCIY010000040">
    <property type="protein sequence ID" value="KAF7195445.1"/>
    <property type="molecule type" value="Genomic_DNA"/>
</dbReference>
<organism evidence="1 2">
    <name type="scientific">Pseudocercospora fuligena</name>
    <dbReference type="NCBI Taxonomy" id="685502"/>
    <lineage>
        <taxon>Eukaryota</taxon>
        <taxon>Fungi</taxon>
        <taxon>Dikarya</taxon>
        <taxon>Ascomycota</taxon>
        <taxon>Pezizomycotina</taxon>
        <taxon>Dothideomycetes</taxon>
        <taxon>Dothideomycetidae</taxon>
        <taxon>Mycosphaerellales</taxon>
        <taxon>Mycosphaerellaceae</taxon>
        <taxon>Pseudocercospora</taxon>
    </lineage>
</organism>
<keyword evidence="2" id="KW-1185">Reference proteome</keyword>
<name>A0A8H6VKV0_9PEZI</name>
<evidence type="ECO:0000313" key="2">
    <source>
        <dbReference type="Proteomes" id="UP000660729"/>
    </source>
</evidence>
<sequence>MLIVGIYKITKGLIEPLLHLHDFGIFTTHFQPMGEPQIRSDHYSKTVVEDRQVEYLDFVIALQDVHGNSYQGIERFCGSLLQDPDFFTTIAFPEYNASECMQWHEAFQCYRHESSFPDNAGSICETRKAESKELLASASCESIGTNQNLRFRRREAVFS</sequence>
<dbReference type="AlphaFoldDB" id="A0A8H6VKV0"/>
<comment type="caution">
    <text evidence="1">The sequence shown here is derived from an EMBL/GenBank/DDBJ whole genome shotgun (WGS) entry which is preliminary data.</text>
</comment>
<reference evidence="1" key="1">
    <citation type="submission" date="2020-04" db="EMBL/GenBank/DDBJ databases">
        <title>Draft genome resource of the tomato pathogen Pseudocercospora fuligena.</title>
        <authorList>
            <person name="Zaccaron A."/>
        </authorList>
    </citation>
    <scope>NUCLEOTIDE SEQUENCE</scope>
    <source>
        <strain evidence="1">PF001</strain>
    </source>
</reference>
<evidence type="ECO:0000313" key="1">
    <source>
        <dbReference type="EMBL" id="KAF7195445.1"/>
    </source>
</evidence>
<proteinExistence type="predicted"/>